<name>A0ABT2VMR6_9ALTE</name>
<dbReference type="Pfam" id="PF14539">
    <property type="entry name" value="DUF4442"/>
    <property type="match status" value="1"/>
</dbReference>
<sequence length="165" mass="18753">MSTANPLRQFAQKALSYPDWLSSKLLTWMFRWKVKLTRTVGLEILHTDLKSVTFRQKNYTRVQNHIGSVHAAGMALMAESATGFVVGVNLPGDKLPLIKSMNLQYVKRAQGDMQAHAWLTDEQIAMMQQQDKGEVIVPVTVTDAQQIEPVVCEMVWAWVPKKRRT</sequence>
<evidence type="ECO:0000313" key="1">
    <source>
        <dbReference type="EMBL" id="MCU7553274.1"/>
    </source>
</evidence>
<reference evidence="2" key="1">
    <citation type="submission" date="2023-07" db="EMBL/GenBank/DDBJ databases">
        <title>Study on multiphase classification of strain Alteromonas salexigens isolated from the Yellow Sea.</title>
        <authorList>
            <person name="Sun L."/>
        </authorList>
    </citation>
    <scope>NUCLEOTIDE SEQUENCE [LARGE SCALE GENOMIC DNA]</scope>
    <source>
        <strain evidence="2">ASW11-19</strain>
    </source>
</reference>
<dbReference type="EMBL" id="JAOTJC010000004">
    <property type="protein sequence ID" value="MCU7553274.1"/>
    <property type="molecule type" value="Genomic_DNA"/>
</dbReference>
<dbReference type="Proteomes" id="UP001209257">
    <property type="component" value="Unassembled WGS sequence"/>
</dbReference>
<evidence type="ECO:0000313" key="2">
    <source>
        <dbReference type="Proteomes" id="UP001209257"/>
    </source>
</evidence>
<keyword evidence="2" id="KW-1185">Reference proteome</keyword>
<protein>
    <submittedName>
        <fullName evidence="1">DUF4442 domain-containing protein</fullName>
    </submittedName>
</protein>
<dbReference type="RefSeq" id="WP_262991979.1">
    <property type="nucleotide sequence ID" value="NZ_JAOTJC010000004.1"/>
</dbReference>
<dbReference type="InterPro" id="IPR027961">
    <property type="entry name" value="DUF4442"/>
</dbReference>
<dbReference type="CDD" id="cd03443">
    <property type="entry name" value="PaaI_thioesterase"/>
    <property type="match status" value="1"/>
</dbReference>
<dbReference type="Gene3D" id="3.10.129.10">
    <property type="entry name" value="Hotdog Thioesterase"/>
    <property type="match status" value="1"/>
</dbReference>
<dbReference type="InterPro" id="IPR029069">
    <property type="entry name" value="HotDog_dom_sf"/>
</dbReference>
<comment type="caution">
    <text evidence="1">The sequence shown here is derived from an EMBL/GenBank/DDBJ whole genome shotgun (WGS) entry which is preliminary data.</text>
</comment>
<accession>A0ABT2VMR6</accession>
<proteinExistence type="predicted"/>
<dbReference type="SUPFAM" id="SSF54637">
    <property type="entry name" value="Thioesterase/thiol ester dehydrase-isomerase"/>
    <property type="match status" value="1"/>
</dbReference>
<organism evidence="1 2">
    <name type="scientific">Alteromonas salexigens</name>
    <dbReference type="NCBI Taxonomy" id="2982530"/>
    <lineage>
        <taxon>Bacteria</taxon>
        <taxon>Pseudomonadati</taxon>
        <taxon>Pseudomonadota</taxon>
        <taxon>Gammaproteobacteria</taxon>
        <taxon>Alteromonadales</taxon>
        <taxon>Alteromonadaceae</taxon>
        <taxon>Alteromonas/Salinimonas group</taxon>
        <taxon>Alteromonas</taxon>
    </lineage>
</organism>
<gene>
    <name evidence="1" type="ORF">OCL06_01530</name>
</gene>